<dbReference type="GeneID" id="37616597"/>
<gene>
    <name evidence="1" type="primary">E3 12.5K</name>
</gene>
<organism evidence="1 2">
    <name type="scientific">bottlenose dolphin adenovirus 2</name>
    <dbReference type="NCBI Taxonomy" id="2849592"/>
    <lineage>
        <taxon>Viruses</taxon>
        <taxon>Varidnaviria</taxon>
        <taxon>Bamfordvirae</taxon>
        <taxon>Preplasmiviricota</taxon>
        <taxon>Polisuviricotina</taxon>
        <taxon>Pharingeaviricetes</taxon>
        <taxon>Rowavirales</taxon>
        <taxon>Adenoviridae</taxon>
        <taxon>Mastadenovirus</taxon>
        <taxon>Mastadenovirus delphinidae</taxon>
        <taxon>Dolphin mastadenovirus A</taxon>
    </lineage>
</organism>
<dbReference type="Pfam" id="PF05248">
    <property type="entry name" value="Adeno_E3A"/>
    <property type="match status" value="1"/>
</dbReference>
<dbReference type="EMBL" id="KR024710">
    <property type="protein sequence ID" value="ALE15311.1"/>
    <property type="molecule type" value="Genomic_DNA"/>
</dbReference>
<dbReference type="RefSeq" id="YP_009505702.1">
    <property type="nucleotide sequence ID" value="NC_038333.1"/>
</dbReference>
<proteinExistence type="predicted"/>
<dbReference type="OrthoDB" id="12473at10239"/>
<reference evidence="1" key="1">
    <citation type="submission" date="2015-03" db="EMBL/GenBank/DDBJ databases">
        <title>Phylogenetic analysis of the first cetacean adenovirus genome suggests coevolution with the Cetartiodactyla.</title>
        <authorList>
            <person name="Standorf K."/>
            <person name="Cortes-Hinojosa G."/>
            <person name="Venn-Watson S."/>
            <person name="Rivera R."/>
            <person name="Archer L.L."/>
            <person name="Wellehan J.F.X. Jr."/>
        </authorList>
    </citation>
    <scope>NUCLEOTIDE SEQUENCE</scope>
    <source>
        <strain evidence="1">Tt11018</strain>
    </source>
</reference>
<keyword evidence="2" id="KW-1185">Reference proteome</keyword>
<dbReference type="KEGG" id="vg:37616597"/>
<dbReference type="InterPro" id="IPR007912">
    <property type="entry name" value="Adeno_E3A"/>
</dbReference>
<protein>
    <submittedName>
        <fullName evidence="1">E3 12.5K</fullName>
    </submittedName>
</protein>
<accession>A0A0M5KXY3</accession>
<dbReference type="Proteomes" id="UP000232640">
    <property type="component" value="Segment"/>
</dbReference>
<evidence type="ECO:0000313" key="1">
    <source>
        <dbReference type="EMBL" id="ALE15311.1"/>
    </source>
</evidence>
<name>A0A0M5KXY3_9ADEN</name>
<evidence type="ECO:0000313" key="2">
    <source>
        <dbReference type="Proteomes" id="UP000232640"/>
    </source>
</evidence>
<sequence length="121" mass="13506">MTDRSQFNKDCQKCVTSLASVHLAACRNHRCFARDGYEPKWFCVLPSDLESECIPDSLQPGHGIRLEVADRSVSGFKKVGAEKYIFVADCGPSRFKIICNCPGPAVHPHLMRVLCKCYNAN</sequence>